<organism evidence="1 2">
    <name type="scientific">Diversispora eburnea</name>
    <dbReference type="NCBI Taxonomy" id="1213867"/>
    <lineage>
        <taxon>Eukaryota</taxon>
        <taxon>Fungi</taxon>
        <taxon>Fungi incertae sedis</taxon>
        <taxon>Mucoromycota</taxon>
        <taxon>Glomeromycotina</taxon>
        <taxon>Glomeromycetes</taxon>
        <taxon>Diversisporales</taxon>
        <taxon>Diversisporaceae</taxon>
        <taxon>Diversispora</taxon>
    </lineage>
</organism>
<dbReference type="AlphaFoldDB" id="A0A9N9H5Q1"/>
<protein>
    <submittedName>
        <fullName evidence="1">4242_t:CDS:1</fullName>
    </submittedName>
</protein>
<keyword evidence="2" id="KW-1185">Reference proteome</keyword>
<proteinExistence type="predicted"/>
<dbReference type="EMBL" id="CAJVPK010007263">
    <property type="protein sequence ID" value="CAG8655419.1"/>
    <property type="molecule type" value="Genomic_DNA"/>
</dbReference>
<comment type="caution">
    <text evidence="1">The sequence shown here is derived from an EMBL/GenBank/DDBJ whole genome shotgun (WGS) entry which is preliminary data.</text>
</comment>
<evidence type="ECO:0000313" key="1">
    <source>
        <dbReference type="EMBL" id="CAG8655419.1"/>
    </source>
</evidence>
<reference evidence="1" key="1">
    <citation type="submission" date="2021-06" db="EMBL/GenBank/DDBJ databases">
        <authorList>
            <person name="Kallberg Y."/>
            <person name="Tangrot J."/>
            <person name="Rosling A."/>
        </authorList>
    </citation>
    <scope>NUCLEOTIDE SEQUENCE</scope>
    <source>
        <strain evidence="1">AZ414A</strain>
    </source>
</reference>
<dbReference type="OrthoDB" id="2421621at2759"/>
<gene>
    <name evidence="1" type="ORF">DEBURN_LOCUS11583</name>
</gene>
<name>A0A9N9H5Q1_9GLOM</name>
<feature type="non-terminal residue" evidence="1">
    <location>
        <position position="1"/>
    </location>
</feature>
<sequence>NIVDFESIKFPATLHDVDKFEENNSNYAINIFRPVYKEIFRKIKVDIDPLHISEKNYQVEHMIDLLYLTEGEESLNDRKNPNDIPEGLKTHY</sequence>
<feature type="non-terminal residue" evidence="1">
    <location>
        <position position="92"/>
    </location>
</feature>
<dbReference type="Proteomes" id="UP000789706">
    <property type="component" value="Unassembled WGS sequence"/>
</dbReference>
<accession>A0A9N9H5Q1</accession>
<evidence type="ECO:0000313" key="2">
    <source>
        <dbReference type="Proteomes" id="UP000789706"/>
    </source>
</evidence>